<evidence type="ECO:0000313" key="2">
    <source>
        <dbReference type="Proteomes" id="UP000887577"/>
    </source>
</evidence>
<organism evidence="2 3">
    <name type="scientific">Panagrolaimus superbus</name>
    <dbReference type="NCBI Taxonomy" id="310955"/>
    <lineage>
        <taxon>Eukaryota</taxon>
        <taxon>Metazoa</taxon>
        <taxon>Ecdysozoa</taxon>
        <taxon>Nematoda</taxon>
        <taxon>Chromadorea</taxon>
        <taxon>Rhabditida</taxon>
        <taxon>Tylenchina</taxon>
        <taxon>Panagrolaimomorpha</taxon>
        <taxon>Panagrolaimoidea</taxon>
        <taxon>Panagrolaimidae</taxon>
        <taxon>Panagrolaimus</taxon>
    </lineage>
</organism>
<accession>A0A914YG37</accession>
<dbReference type="SUPFAM" id="SSF56219">
    <property type="entry name" value="DNase I-like"/>
    <property type="match status" value="1"/>
</dbReference>
<dbReference type="Gene3D" id="3.60.10.10">
    <property type="entry name" value="Endonuclease/exonuclease/phosphatase"/>
    <property type="match status" value="1"/>
</dbReference>
<dbReference type="PANTHER" id="PTHR41349:SF1">
    <property type="entry name" value="PROTEIN CBG08683"/>
    <property type="match status" value="1"/>
</dbReference>
<dbReference type="Pfam" id="PF03372">
    <property type="entry name" value="Exo_endo_phos"/>
    <property type="match status" value="1"/>
</dbReference>
<dbReference type="AlphaFoldDB" id="A0A914YG37"/>
<reference evidence="3" key="1">
    <citation type="submission" date="2022-11" db="UniProtKB">
        <authorList>
            <consortium name="WormBaseParasite"/>
        </authorList>
    </citation>
    <scope>IDENTIFICATION</scope>
</reference>
<feature type="domain" description="Endonuclease/exonuclease/phosphatase" evidence="1">
    <location>
        <begin position="27"/>
        <end position="157"/>
    </location>
</feature>
<dbReference type="PANTHER" id="PTHR41349">
    <property type="match status" value="1"/>
</dbReference>
<name>A0A914YG37_9BILA</name>
<dbReference type="InterPro" id="IPR005135">
    <property type="entry name" value="Endo/exonuclease/phosphatase"/>
</dbReference>
<dbReference type="InterPro" id="IPR036691">
    <property type="entry name" value="Endo/exonu/phosph_ase_sf"/>
</dbReference>
<protein>
    <submittedName>
        <fullName evidence="3">Endonuclease/exonuclease/phosphatase domain-containing protein</fullName>
    </submittedName>
</protein>
<dbReference type="GO" id="GO:0003824">
    <property type="term" value="F:catalytic activity"/>
    <property type="evidence" value="ECO:0007669"/>
    <property type="project" value="InterPro"/>
</dbReference>
<keyword evidence="2" id="KW-1185">Reference proteome</keyword>
<dbReference type="WBParaSite" id="PSU_v2.g16306.t1">
    <property type="protein sequence ID" value="PSU_v2.g16306.t1"/>
    <property type="gene ID" value="PSU_v2.g16306"/>
</dbReference>
<evidence type="ECO:0000313" key="3">
    <source>
        <dbReference type="WBParaSite" id="PSU_v2.g16306.t1"/>
    </source>
</evidence>
<evidence type="ECO:0000259" key="1">
    <source>
        <dbReference type="Pfam" id="PF03372"/>
    </source>
</evidence>
<proteinExistence type="predicted"/>
<dbReference type="Proteomes" id="UP000887577">
    <property type="component" value="Unplaced"/>
</dbReference>
<sequence>MGEAPEEKNGRQDNIYEILKVPEFSQAIERSHEIPVIVCGDLNSPSHLDWIEETKDLHGGWVVQWPATFLLQTKTGLKDSFRELYPSPIENLGITWSTVNRASGSEWDYKIPEPLDRIDYIFYKSERLKPVNTFVYAGSEPLQQIPNQTTNDYPSDHFSVITDFSFDLS</sequence>